<evidence type="ECO:0000313" key="5">
    <source>
        <dbReference type="Proteomes" id="UP000295497"/>
    </source>
</evidence>
<keyword evidence="1" id="KW-0880">Kelch repeat</keyword>
<dbReference type="SUPFAM" id="SSF50965">
    <property type="entry name" value="Galactose oxidase, central domain"/>
    <property type="match status" value="2"/>
</dbReference>
<dbReference type="SUPFAM" id="SSF117281">
    <property type="entry name" value="Kelch motif"/>
    <property type="match status" value="1"/>
</dbReference>
<name>A0A4P2QSU1_SORCE</name>
<dbReference type="Gene3D" id="2.130.10.80">
    <property type="entry name" value="Galactose oxidase/kelch, beta-propeller"/>
    <property type="match status" value="8"/>
</dbReference>
<organism evidence="4 5">
    <name type="scientific">Sorangium cellulosum</name>
    <name type="common">Polyangium cellulosum</name>
    <dbReference type="NCBI Taxonomy" id="56"/>
    <lineage>
        <taxon>Bacteria</taxon>
        <taxon>Pseudomonadati</taxon>
        <taxon>Myxococcota</taxon>
        <taxon>Polyangia</taxon>
        <taxon>Polyangiales</taxon>
        <taxon>Polyangiaceae</taxon>
        <taxon>Sorangium</taxon>
    </lineage>
</organism>
<reference evidence="4 5" key="1">
    <citation type="submission" date="2015-09" db="EMBL/GenBank/DDBJ databases">
        <title>Sorangium comparison.</title>
        <authorList>
            <person name="Zaburannyi N."/>
            <person name="Bunk B."/>
            <person name="Overmann J."/>
            <person name="Mueller R."/>
        </authorList>
    </citation>
    <scope>NUCLEOTIDE SEQUENCE [LARGE SCALE GENOMIC DNA]</scope>
    <source>
        <strain evidence="4 5">So ce836</strain>
    </source>
</reference>
<dbReference type="AlphaFoldDB" id="A0A4P2QSU1"/>
<dbReference type="Proteomes" id="UP000295497">
    <property type="component" value="Chromosome"/>
</dbReference>
<keyword evidence="2" id="KW-0677">Repeat</keyword>
<accession>A0A4P2QSU1</accession>
<feature type="signal peptide" evidence="3">
    <location>
        <begin position="1"/>
        <end position="23"/>
    </location>
</feature>
<evidence type="ECO:0000256" key="2">
    <source>
        <dbReference type="ARBA" id="ARBA00022737"/>
    </source>
</evidence>
<dbReference type="InterPro" id="IPR015915">
    <property type="entry name" value="Kelch-typ_b-propeller"/>
</dbReference>
<dbReference type="Pfam" id="PF01344">
    <property type="entry name" value="Kelch_1"/>
    <property type="match status" value="1"/>
</dbReference>
<dbReference type="PANTHER" id="PTHR46344:SF27">
    <property type="entry name" value="KELCH REPEAT SUPERFAMILY PROTEIN"/>
    <property type="match status" value="1"/>
</dbReference>
<dbReference type="InterPro" id="IPR011043">
    <property type="entry name" value="Gal_Oxase/kelch_b-propeller"/>
</dbReference>
<dbReference type="Gene3D" id="2.120.10.80">
    <property type="entry name" value="Kelch-type beta propeller"/>
    <property type="match status" value="1"/>
</dbReference>
<evidence type="ECO:0000313" key="4">
    <source>
        <dbReference type="EMBL" id="AUX33315.1"/>
    </source>
</evidence>
<sequence length="919" mass="95312">MHIRIRAQSLPLACFTWMTSLLAGALSLSVLGCAQDSSPPSGDDLRLRFPEQAAEVLEGSNAFVAVDDGFTIASTGDSSRGLAELFERRGGLHASLPERGEGEVRFHLPGGFEVGVREIDAEGEGAVVERAVAYRRQGGTSFWSAVDAGYEEWLLLDAGVANGDAPAAEWEVSGATLRQDGDAVDVAAADGVARLRVTAPVAYASGGRQVPVRLEVRGARIALWVDAGGEEVLVDPIWAPSPNMSTARYSHTATELGNGKVLIVGGYGGSGTLGSAELYDPLLNAWTSAGSMTAVREDHTATRLLDGRVLIAGGYAGSGTYVSTAELYDPTNNTWGPAGTMGTGRRNHTATLLSSGKVLIAGGYTSGSTYLASAQLYNPANNTWTSAGTMGAQRKYHTATQLPNGNVLVVGGSNSVGNLSSVDIYDAVNNTWLPPLSAQPMSVARSSHTATQLLDGRVLVVGGSTSSGITTSAEIFNPGSSDWTSVTPMGLGRYWHTATRLSDGRVFVAGGMDPVSSGGSSSAEVYDPVGNTWEEVEEGMSTVRISHTATLLSTGKVLVAGGFELVGLSFVAKSSAELYDPQGKKWTSLSPMAPTRARPTVTRLSDGRVLAVGGAVGDTSAAVYNPTTDAWTATGSLTAPRVGHTATLLANSKVLVVGSSASPTSANAELFDASTNTWATAGSTSAPNPKRFKHTATRLLDGKVLITGGIQAGSSPATYLKTTAVFDPSTSSWLARPDMSVERAGHVAVLLQSGQVLVAGGTNAGGSLSSVEIYDPGTNTWTPAAAMPISRRDFDAVVLNNGDVLAVGSTTVPSVYNPGSDSWTHLTGELVGARYDHTLTKLSNGTVLIAGGRQTTSGNLTWAKPVLFDPATNDCIPLADMKYPRYGHGAVLLFDGRVLAVGGIDSSGNTVSRPEFYTP</sequence>
<dbReference type="InterPro" id="IPR037293">
    <property type="entry name" value="Gal_Oxidase_central_sf"/>
</dbReference>
<dbReference type="PROSITE" id="PS51257">
    <property type="entry name" value="PROKAR_LIPOPROTEIN"/>
    <property type="match status" value="1"/>
</dbReference>
<dbReference type="InterPro" id="IPR006652">
    <property type="entry name" value="Kelch_1"/>
</dbReference>
<dbReference type="Pfam" id="PF24681">
    <property type="entry name" value="Kelch_KLHDC2_KLHL20_DRC7"/>
    <property type="match status" value="2"/>
</dbReference>
<protein>
    <submittedName>
        <fullName evidence="4">Uncharacterized protein</fullName>
    </submittedName>
</protein>
<dbReference type="PANTHER" id="PTHR46344">
    <property type="entry name" value="OS02G0202900 PROTEIN"/>
    <property type="match status" value="1"/>
</dbReference>
<gene>
    <name evidence="4" type="ORF">SOCE836_054710</name>
</gene>
<evidence type="ECO:0000256" key="1">
    <source>
        <dbReference type="ARBA" id="ARBA00022441"/>
    </source>
</evidence>
<dbReference type="SMART" id="SM00612">
    <property type="entry name" value="Kelch"/>
    <property type="match status" value="11"/>
</dbReference>
<proteinExistence type="predicted"/>
<dbReference type="EMBL" id="CP012672">
    <property type="protein sequence ID" value="AUX33315.1"/>
    <property type="molecule type" value="Genomic_DNA"/>
</dbReference>
<keyword evidence="3" id="KW-0732">Signal</keyword>
<feature type="chain" id="PRO_5020205693" evidence="3">
    <location>
        <begin position="24"/>
        <end position="919"/>
    </location>
</feature>
<evidence type="ECO:0000256" key="3">
    <source>
        <dbReference type="SAM" id="SignalP"/>
    </source>
</evidence>